<evidence type="ECO:0008006" key="4">
    <source>
        <dbReference type="Google" id="ProtNLM"/>
    </source>
</evidence>
<organism evidence="2 3">
    <name type="scientific">Vigna unguiculata</name>
    <name type="common">Cowpea</name>
    <dbReference type="NCBI Taxonomy" id="3917"/>
    <lineage>
        <taxon>Eukaryota</taxon>
        <taxon>Viridiplantae</taxon>
        <taxon>Streptophyta</taxon>
        <taxon>Embryophyta</taxon>
        <taxon>Tracheophyta</taxon>
        <taxon>Spermatophyta</taxon>
        <taxon>Magnoliopsida</taxon>
        <taxon>eudicotyledons</taxon>
        <taxon>Gunneridae</taxon>
        <taxon>Pentapetalae</taxon>
        <taxon>rosids</taxon>
        <taxon>fabids</taxon>
        <taxon>Fabales</taxon>
        <taxon>Fabaceae</taxon>
        <taxon>Papilionoideae</taxon>
        <taxon>50 kb inversion clade</taxon>
        <taxon>NPAAA clade</taxon>
        <taxon>indigoferoid/millettioid clade</taxon>
        <taxon>Phaseoleae</taxon>
        <taxon>Vigna</taxon>
    </lineage>
</organism>
<protein>
    <recommendedName>
        <fullName evidence="4">Transmembrane protein</fullName>
    </recommendedName>
</protein>
<evidence type="ECO:0000313" key="3">
    <source>
        <dbReference type="Proteomes" id="UP000501690"/>
    </source>
</evidence>
<reference evidence="2 3" key="1">
    <citation type="submission" date="2019-04" db="EMBL/GenBank/DDBJ databases">
        <title>An improved genome assembly and genetic linkage map for asparagus bean, Vigna unguiculata ssp. sesquipedialis.</title>
        <authorList>
            <person name="Xia Q."/>
            <person name="Zhang R."/>
            <person name="Dong Y."/>
        </authorList>
    </citation>
    <scope>NUCLEOTIDE SEQUENCE [LARGE SCALE GENOMIC DNA]</scope>
    <source>
        <tissue evidence="2">Leaf</tissue>
    </source>
</reference>
<dbReference type="EMBL" id="CP039354">
    <property type="protein sequence ID" value="QCE10425.1"/>
    <property type="molecule type" value="Genomic_DNA"/>
</dbReference>
<dbReference type="AlphaFoldDB" id="A0A4D6NE19"/>
<name>A0A4D6NE19_VIGUN</name>
<accession>A0A4D6NE19</accession>
<keyword evidence="1" id="KW-0472">Membrane</keyword>
<proteinExistence type="predicted"/>
<feature type="transmembrane region" description="Helical" evidence="1">
    <location>
        <begin position="57"/>
        <end position="84"/>
    </location>
</feature>
<feature type="transmembrane region" description="Helical" evidence="1">
    <location>
        <begin position="26"/>
        <end position="45"/>
    </location>
</feature>
<keyword evidence="1" id="KW-0812">Transmembrane</keyword>
<dbReference type="Proteomes" id="UP000501690">
    <property type="component" value="Linkage Group LG10"/>
</dbReference>
<sequence>MLLSQDCSCWSRTLQSWFRRGWWSPVLRVAFSGAVAAGVLVMCSVHGCRRVAFSGGVTACVGSGAACGLFQNCMGLVFGFLHFAGMRMGS</sequence>
<evidence type="ECO:0000313" key="2">
    <source>
        <dbReference type="EMBL" id="QCE10425.1"/>
    </source>
</evidence>
<evidence type="ECO:0000256" key="1">
    <source>
        <dbReference type="SAM" id="Phobius"/>
    </source>
</evidence>
<keyword evidence="1" id="KW-1133">Transmembrane helix</keyword>
<keyword evidence="3" id="KW-1185">Reference proteome</keyword>
<gene>
    <name evidence="2" type="ORF">DEO72_LG10g1655</name>
</gene>